<proteinExistence type="predicted"/>
<keyword evidence="4" id="KW-1185">Reference proteome</keyword>
<dbReference type="EMBL" id="REFZ01000004">
    <property type="protein sequence ID" value="RQH01399.1"/>
    <property type="molecule type" value="Genomic_DNA"/>
</dbReference>
<dbReference type="Gene3D" id="3.30.300.130">
    <property type="entry name" value="Fe-S cluster assembly (FSCA)"/>
    <property type="match status" value="1"/>
</dbReference>
<dbReference type="NCBIfam" id="NF041868">
    <property type="entry name" value="paad_haloarch"/>
    <property type="match status" value="1"/>
</dbReference>
<reference evidence="3 4" key="1">
    <citation type="submission" date="2018-10" db="EMBL/GenBank/DDBJ databases">
        <title>Natrarchaeobius chitinivorans gen. nov., sp. nov., and Natrarchaeobius haloalkaliphilus sp. nov., alkaliphilic, chitin-utilizing haloarchaea from hypersaline alkaline lakes.</title>
        <authorList>
            <person name="Sorokin D.Y."/>
            <person name="Elcheninov A.G."/>
            <person name="Kostrikina N.A."/>
            <person name="Bale N.J."/>
            <person name="Sinninghe Damste J.S."/>
            <person name="Khijniak T.V."/>
            <person name="Kublanov I.V."/>
            <person name="Toshchakov S.V."/>
        </authorList>
    </citation>
    <scope>NUCLEOTIDE SEQUENCE [LARGE SCALE GENOMIC DNA]</scope>
    <source>
        <strain evidence="3 4">AArcht7</strain>
    </source>
</reference>
<sequence>MTHDGTAGVEGGDLDDEANDADRDHGSVCAYTEYRRGDESPTDVPRTGAAADGLEEAVWDALAGVEDPEMPIGVVDLGLIYDVRVDDGSVVVEMTLTYSGCPARTMLTENVEEAVAAVDGVDDVGVRLVWSPEWTVEMVSESGRDALREFGLSV</sequence>
<feature type="region of interest" description="Disordered" evidence="1">
    <location>
        <begin position="1"/>
        <end position="47"/>
    </location>
</feature>
<dbReference type="InterPro" id="IPR052339">
    <property type="entry name" value="Fe-S_Maturation_MIP18"/>
</dbReference>
<comment type="caution">
    <text evidence="3">The sequence shown here is derived from an EMBL/GenBank/DDBJ whole genome shotgun (WGS) entry which is preliminary data.</text>
</comment>
<dbReference type="SUPFAM" id="SSF117916">
    <property type="entry name" value="Fe-S cluster assembly (FSCA) domain-like"/>
    <property type="match status" value="1"/>
</dbReference>
<evidence type="ECO:0000313" key="4">
    <source>
        <dbReference type="Proteomes" id="UP000281431"/>
    </source>
</evidence>
<dbReference type="PANTHER" id="PTHR42831:SF1">
    <property type="entry name" value="FE-S PROTEIN MATURATION AUXILIARY FACTOR YITW"/>
    <property type="match status" value="1"/>
</dbReference>
<dbReference type="Proteomes" id="UP000281431">
    <property type="component" value="Unassembled WGS sequence"/>
</dbReference>
<dbReference type="InterPro" id="IPR034904">
    <property type="entry name" value="FSCA_dom_sf"/>
</dbReference>
<evidence type="ECO:0000259" key="2">
    <source>
        <dbReference type="Pfam" id="PF01883"/>
    </source>
</evidence>
<feature type="domain" description="MIP18 family-like" evidence="2">
    <location>
        <begin position="55"/>
        <end position="126"/>
    </location>
</feature>
<name>A0A3N6MC59_NATCH</name>
<evidence type="ECO:0000256" key="1">
    <source>
        <dbReference type="SAM" id="MobiDB-lite"/>
    </source>
</evidence>
<gene>
    <name evidence="3" type="ORF">EA472_08115</name>
</gene>
<protein>
    <submittedName>
        <fullName evidence="3">Metal-sulfur cluster assembly factor</fullName>
    </submittedName>
</protein>
<dbReference type="Pfam" id="PF01883">
    <property type="entry name" value="FeS_assembly_P"/>
    <property type="match status" value="1"/>
</dbReference>
<organism evidence="3 4">
    <name type="scientific">Natrarchaeobius chitinivorans</name>
    <dbReference type="NCBI Taxonomy" id="1679083"/>
    <lineage>
        <taxon>Archaea</taxon>
        <taxon>Methanobacteriati</taxon>
        <taxon>Methanobacteriota</taxon>
        <taxon>Stenosarchaea group</taxon>
        <taxon>Halobacteria</taxon>
        <taxon>Halobacteriales</taxon>
        <taxon>Natrialbaceae</taxon>
        <taxon>Natrarchaeobius</taxon>
    </lineage>
</organism>
<dbReference type="InterPro" id="IPR002744">
    <property type="entry name" value="MIP18-like"/>
</dbReference>
<evidence type="ECO:0000313" key="3">
    <source>
        <dbReference type="EMBL" id="RQH01399.1"/>
    </source>
</evidence>
<dbReference type="OrthoDB" id="371709at2157"/>
<accession>A0A3N6MC59</accession>
<dbReference type="AlphaFoldDB" id="A0A3N6MC59"/>
<dbReference type="PANTHER" id="PTHR42831">
    <property type="entry name" value="FE-S PROTEIN MATURATION AUXILIARY FACTOR YITW"/>
    <property type="match status" value="1"/>
</dbReference>